<gene>
    <name evidence="1" type="ORF">HGM15179_003028</name>
</gene>
<dbReference type="Proteomes" id="UP000796761">
    <property type="component" value="Unassembled WGS sequence"/>
</dbReference>
<dbReference type="AlphaFoldDB" id="A0A8K1LRH7"/>
<evidence type="ECO:0000313" key="2">
    <source>
        <dbReference type="Proteomes" id="UP000796761"/>
    </source>
</evidence>
<reference evidence="1" key="1">
    <citation type="submission" date="2019-04" db="EMBL/GenBank/DDBJ databases">
        <title>Genome assembly of Zosterops borbonicus 15179.</title>
        <authorList>
            <person name="Leroy T."/>
            <person name="Anselmetti Y."/>
            <person name="Tilak M.-K."/>
            <person name="Nabholz B."/>
        </authorList>
    </citation>
    <scope>NUCLEOTIDE SEQUENCE</scope>
    <source>
        <strain evidence="1">HGM_15179</strain>
        <tissue evidence="1">Muscle</tissue>
    </source>
</reference>
<evidence type="ECO:0000313" key="1">
    <source>
        <dbReference type="EMBL" id="TRZ24095.1"/>
    </source>
</evidence>
<organism evidence="1 2">
    <name type="scientific">Zosterops borbonicus</name>
    <dbReference type="NCBI Taxonomy" id="364589"/>
    <lineage>
        <taxon>Eukaryota</taxon>
        <taxon>Metazoa</taxon>
        <taxon>Chordata</taxon>
        <taxon>Craniata</taxon>
        <taxon>Vertebrata</taxon>
        <taxon>Euteleostomi</taxon>
        <taxon>Archelosauria</taxon>
        <taxon>Archosauria</taxon>
        <taxon>Dinosauria</taxon>
        <taxon>Saurischia</taxon>
        <taxon>Theropoda</taxon>
        <taxon>Coelurosauria</taxon>
        <taxon>Aves</taxon>
        <taxon>Neognathae</taxon>
        <taxon>Neoaves</taxon>
        <taxon>Telluraves</taxon>
        <taxon>Australaves</taxon>
        <taxon>Passeriformes</taxon>
        <taxon>Sylvioidea</taxon>
        <taxon>Zosteropidae</taxon>
        <taxon>Zosterops</taxon>
    </lineage>
</organism>
<dbReference type="EMBL" id="SWJQ01000053">
    <property type="protein sequence ID" value="TRZ24095.1"/>
    <property type="molecule type" value="Genomic_DNA"/>
</dbReference>
<sequence>MDKKIIISKRQGEGIINPYFYWLLPSDETSHILRVFSLDINSVVAAPLIIQNRLMLLCWNTRLPESKTPPPNDQKLSSYMTLSQGSSAHSEGVKTLNLLGSAEFHIRQILFFCSCCSKSQEKAWIGVLYHKYNVAEISEQLVAVGVSIDKLWPGIRASSYPWSFPPARACQIPPLKLCPLKTLLQVVLTPSTTQSMGLDWDPDHWIWTAFLCAGVAFSDQEFSSPGSRWH</sequence>
<protein>
    <submittedName>
        <fullName evidence="1">Uncharacterized protein</fullName>
    </submittedName>
</protein>
<proteinExistence type="predicted"/>
<accession>A0A8K1LRH7</accession>
<name>A0A8K1LRH7_9PASS</name>
<comment type="caution">
    <text evidence="1">The sequence shown here is derived from an EMBL/GenBank/DDBJ whole genome shotgun (WGS) entry which is preliminary data.</text>
</comment>
<keyword evidence="2" id="KW-1185">Reference proteome</keyword>